<dbReference type="Proteomes" id="UP001431209">
    <property type="component" value="Unassembled WGS sequence"/>
</dbReference>
<evidence type="ECO:0000313" key="2">
    <source>
        <dbReference type="EMBL" id="KAL0481624.1"/>
    </source>
</evidence>
<dbReference type="AlphaFoldDB" id="A0AAW2YX95"/>
<accession>A0AAW2YX95</accession>
<reference evidence="2 3" key="1">
    <citation type="submission" date="2024-03" db="EMBL/GenBank/DDBJ databases">
        <title>The Acrasis kona genome and developmental transcriptomes reveal deep origins of eukaryotic multicellular pathways.</title>
        <authorList>
            <person name="Sheikh S."/>
            <person name="Fu C.-J."/>
            <person name="Brown M.W."/>
            <person name="Baldauf S.L."/>
        </authorList>
    </citation>
    <scope>NUCLEOTIDE SEQUENCE [LARGE SCALE GENOMIC DNA]</scope>
    <source>
        <strain evidence="2 3">ATCC MYA-3509</strain>
    </source>
</reference>
<comment type="caution">
    <text evidence="2">The sequence shown here is derived from an EMBL/GenBank/DDBJ whole genome shotgun (WGS) entry which is preliminary data.</text>
</comment>
<dbReference type="EMBL" id="JAOPGA020000780">
    <property type="protein sequence ID" value="KAL0481624.1"/>
    <property type="molecule type" value="Genomic_DNA"/>
</dbReference>
<name>A0AAW2YX95_9EUKA</name>
<sequence length="495" mass="58032">MNNFPTISNVSDMRKSFSYVQKDYKTRNIPFSFVEKHIPEGYSFFNYNFLTEHTFPEPSAISEEAREHHLLLRECRGVVFDTVTGKIVSRPFHKFFNINEKEETKQENLDLNQKFHLLEKMDGTMVCAILTRIPNQFTKDNQQLYTLHFRTKMGWDTDIALKIEKLIFMTSNIDERPKYLINHDGTLTMYQPEETTTNITYKHLELGRDVMWNYIHHSIKWISKGFTPIYEFVSPDNMIVLVYNEPLLKLLAIRHNVSGEYVHYQETLQDAQEHSVPMVVPLEVNGGMKEMMQTVVNMLGVEGFVLRFADSGKMYKIKSSWYVDKHKRKTKSIWGGYDEMAIYKAVALGTVDDIIASIEDQEGKDVISSFNSVFWDGARLATEELTKIVDEWRVVMLSQDPPNEGRWFHETVKKNNYGGVVSTFMKYFFERKDRDPMEIMIDRLQFIFKRHTGKKIPDVVPLVLEKYSGLVIKLKKSQYLEVTESYKNNRNADKK</sequence>
<keyword evidence="2" id="KW-0436">Ligase</keyword>
<keyword evidence="3" id="KW-1185">Reference proteome</keyword>
<protein>
    <submittedName>
        <fullName evidence="2">T4 RNA ligase</fullName>
    </submittedName>
</protein>
<proteinExistence type="predicted"/>
<gene>
    <name evidence="2" type="ORF">AKO1_012458</name>
</gene>
<dbReference type="InterPro" id="IPR019039">
    <property type="entry name" value="T4-Rnl1-like_N"/>
</dbReference>
<evidence type="ECO:0000313" key="3">
    <source>
        <dbReference type="Proteomes" id="UP001431209"/>
    </source>
</evidence>
<feature type="domain" description="T4 RNA ligase 1-like N-terminal" evidence="1">
    <location>
        <begin position="74"/>
        <end position="322"/>
    </location>
</feature>
<organism evidence="2 3">
    <name type="scientific">Acrasis kona</name>
    <dbReference type="NCBI Taxonomy" id="1008807"/>
    <lineage>
        <taxon>Eukaryota</taxon>
        <taxon>Discoba</taxon>
        <taxon>Heterolobosea</taxon>
        <taxon>Tetramitia</taxon>
        <taxon>Eutetramitia</taxon>
        <taxon>Acrasidae</taxon>
        <taxon>Acrasis</taxon>
    </lineage>
</organism>
<dbReference type="Pfam" id="PF09511">
    <property type="entry name" value="RNA_lig_T4_1"/>
    <property type="match status" value="1"/>
</dbReference>
<dbReference type="GO" id="GO:0016874">
    <property type="term" value="F:ligase activity"/>
    <property type="evidence" value="ECO:0007669"/>
    <property type="project" value="UniProtKB-KW"/>
</dbReference>
<evidence type="ECO:0000259" key="1">
    <source>
        <dbReference type="Pfam" id="PF09511"/>
    </source>
</evidence>